<dbReference type="FunFam" id="1.10.510.10:FF:000571">
    <property type="entry name" value="Maternal embryonic leucine zipper kinase"/>
    <property type="match status" value="1"/>
</dbReference>
<dbReference type="InterPro" id="IPR017441">
    <property type="entry name" value="Protein_kinase_ATP_BS"/>
</dbReference>
<organism evidence="13 14">
    <name type="scientific">Reticulomyxa filosa</name>
    <dbReference type="NCBI Taxonomy" id="46433"/>
    <lineage>
        <taxon>Eukaryota</taxon>
        <taxon>Sar</taxon>
        <taxon>Rhizaria</taxon>
        <taxon>Retaria</taxon>
        <taxon>Foraminifera</taxon>
        <taxon>Monothalamids</taxon>
        <taxon>Reticulomyxidae</taxon>
        <taxon>Reticulomyxa</taxon>
    </lineage>
</organism>
<evidence type="ECO:0000256" key="4">
    <source>
        <dbReference type="ARBA" id="ARBA00022777"/>
    </source>
</evidence>
<feature type="binding site" evidence="7">
    <location>
        <begin position="147"/>
        <end position="148"/>
    </location>
    <ligand>
        <name>ATP</name>
        <dbReference type="ChEBI" id="CHEBI:30616"/>
    </ligand>
</feature>
<dbReference type="Gene3D" id="1.10.510.10">
    <property type="entry name" value="Transferase(Phosphotransferase) domain 1"/>
    <property type="match status" value="1"/>
</dbReference>
<reference evidence="13 14" key="1">
    <citation type="journal article" date="2013" name="Curr. Biol.">
        <title>The Genome of the Foraminiferan Reticulomyxa filosa.</title>
        <authorList>
            <person name="Glockner G."/>
            <person name="Hulsmann N."/>
            <person name="Schleicher M."/>
            <person name="Noegel A.A."/>
            <person name="Eichinger L."/>
            <person name="Gallinger C."/>
            <person name="Pawlowski J."/>
            <person name="Sierra R."/>
            <person name="Euteneuer U."/>
            <person name="Pillet L."/>
            <person name="Moustafa A."/>
            <person name="Platzer M."/>
            <person name="Groth M."/>
            <person name="Szafranski K."/>
            <person name="Schliwa M."/>
        </authorList>
    </citation>
    <scope>NUCLEOTIDE SEQUENCE [LARGE SCALE GENOMIC DNA]</scope>
</reference>
<keyword evidence="2 11" id="KW-0808">Transferase</keyword>
<dbReference type="EC" id="2.7.11.1" evidence="11"/>
<feature type="binding site" evidence="7">
    <location>
        <position position="30"/>
    </location>
    <ligand>
        <name>ATP</name>
        <dbReference type="ChEBI" id="CHEBI:30616"/>
    </ligand>
</feature>
<keyword evidence="5 7" id="KW-0067">ATP-binding</keyword>
<dbReference type="CDD" id="cd14007">
    <property type="entry name" value="STKc_Aurora"/>
    <property type="match status" value="1"/>
</dbReference>
<proteinExistence type="inferred from homology"/>
<evidence type="ECO:0000256" key="1">
    <source>
        <dbReference type="ARBA" id="ARBA00022527"/>
    </source>
</evidence>
<evidence type="ECO:0000256" key="5">
    <source>
        <dbReference type="ARBA" id="ARBA00022840"/>
    </source>
</evidence>
<dbReference type="OMA" id="KIMNLMF"/>
<evidence type="ECO:0000256" key="6">
    <source>
        <dbReference type="PIRSR" id="PIRSR630616-1"/>
    </source>
</evidence>
<evidence type="ECO:0000259" key="12">
    <source>
        <dbReference type="PROSITE" id="PS50011"/>
    </source>
</evidence>
<dbReference type="InterPro" id="IPR030616">
    <property type="entry name" value="Aur-like"/>
</dbReference>
<evidence type="ECO:0000256" key="9">
    <source>
        <dbReference type="PROSITE-ProRule" id="PRU10141"/>
    </source>
</evidence>
<evidence type="ECO:0000256" key="10">
    <source>
        <dbReference type="RuleBase" id="RU000304"/>
    </source>
</evidence>
<keyword evidence="14" id="KW-1185">Reference proteome</keyword>
<dbReference type="PROSITE" id="PS50011">
    <property type="entry name" value="PROTEIN_KINASE_DOM"/>
    <property type="match status" value="1"/>
</dbReference>
<dbReference type="PANTHER" id="PTHR24350">
    <property type="entry name" value="SERINE/THREONINE-PROTEIN KINASE IAL-RELATED"/>
    <property type="match status" value="1"/>
</dbReference>
<evidence type="ECO:0000256" key="7">
    <source>
        <dbReference type="PIRSR" id="PIRSR630616-2"/>
    </source>
</evidence>
<dbReference type="Gene3D" id="3.30.200.20">
    <property type="entry name" value="Phosphorylase Kinase, domain 1"/>
    <property type="match status" value="1"/>
</dbReference>
<comment type="similarity">
    <text evidence="11">Belongs to the protein kinase superfamily. Ser/Thr protein kinase family. Aurora subfamily.</text>
</comment>
<evidence type="ECO:0000256" key="2">
    <source>
        <dbReference type="ARBA" id="ARBA00022679"/>
    </source>
</evidence>
<gene>
    <name evidence="13" type="ORF">RFI_08592</name>
</gene>
<dbReference type="Proteomes" id="UP000023152">
    <property type="component" value="Unassembled WGS sequence"/>
</dbReference>
<dbReference type="GO" id="GO:0004674">
    <property type="term" value="F:protein serine/threonine kinase activity"/>
    <property type="evidence" value="ECO:0007669"/>
    <property type="project" value="UniProtKB-KW"/>
</dbReference>
<feature type="binding site" evidence="7 9">
    <location>
        <position position="49"/>
    </location>
    <ligand>
        <name>ATP</name>
        <dbReference type="ChEBI" id="CHEBI:30616"/>
    </ligand>
</feature>
<evidence type="ECO:0000256" key="11">
    <source>
        <dbReference type="RuleBase" id="RU367134"/>
    </source>
</evidence>
<evidence type="ECO:0000256" key="8">
    <source>
        <dbReference type="PIRSR" id="PIRSR630616-3"/>
    </source>
</evidence>
<feature type="cross-link" description="Glycyl lysine isopeptide (Lys-Gly) (interchain with G-Cter in SUMO2)" evidence="8">
    <location>
        <position position="145"/>
    </location>
</feature>
<feature type="domain" description="Protein kinase" evidence="12">
    <location>
        <begin position="20"/>
        <end position="291"/>
    </location>
</feature>
<evidence type="ECO:0000256" key="3">
    <source>
        <dbReference type="ARBA" id="ARBA00022741"/>
    </source>
</evidence>
<protein>
    <recommendedName>
        <fullName evidence="11">Aurora kinase</fullName>
        <ecNumber evidence="11">2.7.11.1</ecNumber>
    </recommendedName>
</protein>
<dbReference type="PROSITE" id="PS00107">
    <property type="entry name" value="PROTEIN_KINASE_ATP"/>
    <property type="match status" value="1"/>
</dbReference>
<dbReference type="AlphaFoldDB" id="X6NTA8"/>
<keyword evidence="4 11" id="KW-0418">Kinase</keyword>
<keyword evidence="3 7" id="KW-0547">Nucleotide-binding</keyword>
<dbReference type="InterPro" id="IPR011009">
    <property type="entry name" value="Kinase-like_dom_sf"/>
</dbReference>
<dbReference type="SMART" id="SM00220">
    <property type="entry name" value="S_TKc"/>
    <property type="match status" value="1"/>
</dbReference>
<dbReference type="InterPro" id="IPR000719">
    <property type="entry name" value="Prot_kinase_dom"/>
</dbReference>
<evidence type="ECO:0000313" key="14">
    <source>
        <dbReference type="Proteomes" id="UP000023152"/>
    </source>
</evidence>
<keyword evidence="1 10" id="KW-0723">Serine/threonine-protein kinase</keyword>
<dbReference type="Pfam" id="PF00069">
    <property type="entry name" value="Pkinase"/>
    <property type="match status" value="1"/>
</dbReference>
<comment type="catalytic activity">
    <reaction evidence="11">
        <text>L-threonyl-[protein] + ATP = O-phospho-L-threonyl-[protein] + ADP + H(+)</text>
        <dbReference type="Rhea" id="RHEA:46608"/>
        <dbReference type="Rhea" id="RHEA-COMP:11060"/>
        <dbReference type="Rhea" id="RHEA-COMP:11605"/>
        <dbReference type="ChEBI" id="CHEBI:15378"/>
        <dbReference type="ChEBI" id="CHEBI:30013"/>
        <dbReference type="ChEBI" id="CHEBI:30616"/>
        <dbReference type="ChEBI" id="CHEBI:61977"/>
        <dbReference type="ChEBI" id="CHEBI:456216"/>
        <dbReference type="EC" id="2.7.11.1"/>
    </reaction>
</comment>
<dbReference type="OrthoDB" id="377346at2759"/>
<evidence type="ECO:0000313" key="13">
    <source>
        <dbReference type="EMBL" id="ETO28542.1"/>
    </source>
</evidence>
<sequence length="349" mass="41294">MSLVGNSTPGKQKEWCLQDFEIGKRLGRGKFGKVYLARERQSHFIIALKVLWKQSLIKHNVEHQLRREIEILANLRHPHIIRLYGYFHDHQRVYLMLEFCAGGEVFNHLRAVQKFDERRSAKYINALSYALQYCHKKHIIHRDIKPENLLLDHKDNIKLADFGWSVHAPDSRRTTINDEKEIVLSPNFFYIYKQITVFFVLHFTKKEMVEKKKHDPSVDVWALGVLLFEFVCGNPPFETNDQAKTLQKIKKLEFRFPSHVSPLARDLMLRLLVKDPLQRMQLTQIASHPFIVKHLNLGDTETKIRLKIFVIIEVNSTNLLYCFGQFRHLHNSFTYISFTNFKKNNDEKE</sequence>
<comment type="caution">
    <text evidence="13">The sequence shown here is derived from an EMBL/GenBank/DDBJ whole genome shotgun (WGS) entry which is preliminary data.</text>
</comment>
<dbReference type="InterPro" id="IPR008271">
    <property type="entry name" value="Ser/Thr_kinase_AS"/>
</dbReference>
<dbReference type="FunFam" id="3.30.200.20:FF:000042">
    <property type="entry name" value="Aurora kinase A"/>
    <property type="match status" value="1"/>
</dbReference>
<name>X6NTA8_RETFI</name>
<dbReference type="EMBL" id="ASPP01006613">
    <property type="protein sequence ID" value="ETO28542.1"/>
    <property type="molecule type" value="Genomic_DNA"/>
</dbReference>
<dbReference type="SUPFAM" id="SSF56112">
    <property type="entry name" value="Protein kinase-like (PK-like)"/>
    <property type="match status" value="1"/>
</dbReference>
<comment type="catalytic activity">
    <reaction evidence="11">
        <text>L-seryl-[protein] + ATP = O-phospho-L-seryl-[protein] + ADP + H(+)</text>
        <dbReference type="Rhea" id="RHEA:17989"/>
        <dbReference type="Rhea" id="RHEA-COMP:9863"/>
        <dbReference type="Rhea" id="RHEA-COMP:11604"/>
        <dbReference type="ChEBI" id="CHEBI:15378"/>
        <dbReference type="ChEBI" id="CHEBI:29999"/>
        <dbReference type="ChEBI" id="CHEBI:30616"/>
        <dbReference type="ChEBI" id="CHEBI:83421"/>
        <dbReference type="ChEBI" id="CHEBI:456216"/>
        <dbReference type="EC" id="2.7.11.1"/>
    </reaction>
</comment>
<accession>X6NTA8</accession>
<feature type="active site" description="Proton acceptor" evidence="6">
    <location>
        <position position="143"/>
    </location>
</feature>
<dbReference type="GO" id="GO:0005524">
    <property type="term" value="F:ATP binding"/>
    <property type="evidence" value="ECO:0007669"/>
    <property type="project" value="UniProtKB-UniRule"/>
</dbReference>
<feature type="binding site" evidence="7">
    <location>
        <position position="161"/>
    </location>
    <ligand>
        <name>ATP</name>
        <dbReference type="ChEBI" id="CHEBI:30616"/>
    </ligand>
</feature>
<dbReference type="PROSITE" id="PS00108">
    <property type="entry name" value="PROTEIN_KINASE_ST"/>
    <property type="match status" value="1"/>
</dbReference>